<dbReference type="GO" id="GO:0061605">
    <property type="term" value="F:molybdopterin-synthase adenylyltransferase activity"/>
    <property type="evidence" value="ECO:0007669"/>
    <property type="project" value="UniProtKB-EC"/>
</dbReference>
<keyword evidence="13" id="KW-0812">Transmembrane</keyword>
<evidence type="ECO:0000256" key="9">
    <source>
        <dbReference type="ARBA" id="ARBA00073635"/>
    </source>
</evidence>
<evidence type="ECO:0000256" key="4">
    <source>
        <dbReference type="ARBA" id="ARBA00022840"/>
    </source>
</evidence>
<protein>
    <recommendedName>
        <fullName evidence="9">Molybdopterin-synthase adenylyltransferase</fullName>
        <ecNumber evidence="8">2.7.7.80</ecNumber>
    </recommendedName>
    <alternativeName>
        <fullName evidence="12">MoaD protein adenylase</fullName>
    </alternativeName>
    <alternativeName>
        <fullName evidence="10">Molybdopterin-converting factor subunit 1 adenylase</fullName>
    </alternativeName>
    <alternativeName>
        <fullName evidence="11">Sulfur carrier protein MoaD adenylyltransferase</fullName>
    </alternativeName>
</protein>
<feature type="transmembrane region" description="Helical" evidence="13">
    <location>
        <begin position="27"/>
        <end position="43"/>
    </location>
</feature>
<dbReference type="CDD" id="cd00757">
    <property type="entry name" value="ThiF_MoeB_HesA_family"/>
    <property type="match status" value="1"/>
</dbReference>
<comment type="subunit">
    <text evidence="7">Homodimer. Forms a stable heterotetrameric complex of 2 MoeB and 2 MoaD during adenylation of MoaD.</text>
</comment>
<evidence type="ECO:0000256" key="5">
    <source>
        <dbReference type="ARBA" id="ARBA00052218"/>
    </source>
</evidence>
<evidence type="ECO:0000256" key="12">
    <source>
        <dbReference type="ARBA" id="ARBA00078531"/>
    </source>
</evidence>
<dbReference type="FunFam" id="3.40.50.720:FF:000033">
    <property type="entry name" value="Adenylyltransferase and sulfurtransferase MOCS3"/>
    <property type="match status" value="1"/>
</dbReference>
<evidence type="ECO:0000313" key="15">
    <source>
        <dbReference type="EMBL" id="OWJ70225.1"/>
    </source>
</evidence>
<comment type="caution">
    <text evidence="16">The sequence shown here is derived from an EMBL/GenBank/DDBJ whole genome shotgun (WGS) entry which is preliminary data.</text>
</comment>
<reference evidence="17" key="1">
    <citation type="submission" date="2016-11" db="EMBL/GenBank/DDBJ databases">
        <title>Comparison of Traditional DNA-DNA Hybridization with In Silico Genomic Analysis.</title>
        <authorList>
            <person name="Nicholson A.C."/>
            <person name="Humrighouse B.W."/>
            <person name="Graziano J."/>
            <person name="Lasker B."/>
            <person name="Whitney A.M."/>
            <person name="Mcquiston J.R."/>
            <person name="Bell M."/>
        </authorList>
    </citation>
    <scope>NUCLEOTIDE SEQUENCE [LARGE SCALE GENOMIC DNA]</scope>
    <source>
        <strain evidence="17">H2381</strain>
    </source>
</reference>
<evidence type="ECO:0000256" key="13">
    <source>
        <dbReference type="SAM" id="Phobius"/>
    </source>
</evidence>
<dbReference type="Proteomes" id="UP000214673">
    <property type="component" value="Unassembled WGS sequence"/>
</dbReference>
<dbReference type="OrthoDB" id="9804286at2"/>
<keyword evidence="18" id="KW-1185">Reference proteome</keyword>
<evidence type="ECO:0000313" key="16">
    <source>
        <dbReference type="EMBL" id="OWJ81708.1"/>
    </source>
</evidence>
<keyword evidence="2" id="KW-0808">Transferase</keyword>
<accession>A0A212AJQ5</accession>
<comment type="function">
    <text evidence="6">Catalyzes the adenylation by ATP of the carboxyl group of the C-terminal glycine of sulfur carrier protein MoaD.</text>
</comment>
<dbReference type="NCBIfam" id="NF004281">
    <property type="entry name" value="PRK05690.1"/>
    <property type="match status" value="1"/>
</dbReference>
<dbReference type="GO" id="GO:0008146">
    <property type="term" value="F:sulfotransferase activity"/>
    <property type="evidence" value="ECO:0007669"/>
    <property type="project" value="TreeGrafter"/>
</dbReference>
<evidence type="ECO:0000313" key="18">
    <source>
        <dbReference type="Proteomes" id="UP000214673"/>
    </source>
</evidence>
<dbReference type="RefSeq" id="WP_035744037.1">
    <property type="nucleotide sequence ID" value="NZ_CALUEG010000005.1"/>
</dbReference>
<comment type="catalytic activity">
    <reaction evidence="5">
        <text>[molybdopterin-synthase sulfur-carrier protein]-C-terminal Gly-Gly + ATP + H(+) = [molybdopterin-synthase sulfur-carrier protein]-C-terminal Gly-Gly-AMP + diphosphate</text>
        <dbReference type="Rhea" id="RHEA:43616"/>
        <dbReference type="Rhea" id="RHEA-COMP:12159"/>
        <dbReference type="Rhea" id="RHEA-COMP:12202"/>
        <dbReference type="ChEBI" id="CHEBI:15378"/>
        <dbReference type="ChEBI" id="CHEBI:30616"/>
        <dbReference type="ChEBI" id="CHEBI:33019"/>
        <dbReference type="ChEBI" id="CHEBI:90618"/>
        <dbReference type="ChEBI" id="CHEBI:90778"/>
        <dbReference type="EC" id="2.7.7.80"/>
    </reaction>
</comment>
<dbReference type="EC" id="2.7.7.80" evidence="8"/>
<keyword evidence="13" id="KW-0472">Membrane</keyword>
<organism evidence="16 17">
    <name type="scientific">Haematobacter missouriensis</name>
    <dbReference type="NCBI Taxonomy" id="366616"/>
    <lineage>
        <taxon>Bacteria</taxon>
        <taxon>Pseudomonadati</taxon>
        <taxon>Pseudomonadota</taxon>
        <taxon>Alphaproteobacteria</taxon>
        <taxon>Rhodobacterales</taxon>
        <taxon>Paracoccaceae</taxon>
        <taxon>Haematobacter</taxon>
    </lineage>
</organism>
<keyword evidence="3" id="KW-0547">Nucleotide-binding</keyword>
<evidence type="ECO:0000256" key="6">
    <source>
        <dbReference type="ARBA" id="ARBA00055169"/>
    </source>
</evidence>
<dbReference type="InterPro" id="IPR035985">
    <property type="entry name" value="Ubiquitin-activating_enz"/>
</dbReference>
<dbReference type="EMBL" id="NIPV01000128">
    <property type="protein sequence ID" value="OWJ70225.1"/>
    <property type="molecule type" value="Genomic_DNA"/>
</dbReference>
<evidence type="ECO:0000259" key="14">
    <source>
        <dbReference type="Pfam" id="PF00899"/>
    </source>
</evidence>
<evidence type="ECO:0000256" key="2">
    <source>
        <dbReference type="ARBA" id="ARBA00022679"/>
    </source>
</evidence>
<feature type="transmembrane region" description="Helical" evidence="13">
    <location>
        <begin position="52"/>
        <end position="74"/>
    </location>
</feature>
<dbReference type="PANTHER" id="PTHR10953:SF102">
    <property type="entry name" value="ADENYLYLTRANSFERASE AND SULFURTRANSFERASE MOCS3"/>
    <property type="match status" value="1"/>
</dbReference>
<evidence type="ECO:0000256" key="11">
    <source>
        <dbReference type="ARBA" id="ARBA00075328"/>
    </source>
</evidence>
<keyword evidence="4" id="KW-0067">ATP-binding</keyword>
<keyword evidence="13" id="KW-1133">Transmembrane helix</keyword>
<dbReference type="Pfam" id="PF00899">
    <property type="entry name" value="ThiF"/>
    <property type="match status" value="1"/>
</dbReference>
<evidence type="ECO:0000256" key="10">
    <source>
        <dbReference type="ARBA" id="ARBA00075110"/>
    </source>
</evidence>
<dbReference type="PANTHER" id="PTHR10953">
    <property type="entry name" value="UBIQUITIN-ACTIVATING ENZYME E1"/>
    <property type="match status" value="1"/>
</dbReference>
<dbReference type="GO" id="GO:0005524">
    <property type="term" value="F:ATP binding"/>
    <property type="evidence" value="ECO:0007669"/>
    <property type="project" value="UniProtKB-KW"/>
</dbReference>
<sequence length="358" mass="37255">MLVVLLLAAAIWGLAAAFGIRREIHWLAIGLLYVAVLALLVVLPEGATLRGWLGWSVGAWLVLGGAGLAVWSYVRLLGRLRMRARSAGVPGAEMPAPRTGGSSPRGVAALSEADVERYSRHLILREIGGQGQRRLRNAHVLVVGAGGIGSPALLYLAGAGVGRITLVDDDRVDLSNLQRQVIHRTEDIGMSKVASATRALHALNPGVAVTPVERRLDDTLAAELIPGVDLVLDGSDGFATRALVNRAAVAAGVPLLSASVGQWEGQISLFDPARGAPCLACLFPVEPAAGLAPTCAEGGVAGPLPGVLGTMMALETLKELTGAGIGLRGRLLLYDGLYGETRMIAVHRRQDCPVCGGL</sequence>
<dbReference type="AlphaFoldDB" id="A0A212AJQ5"/>
<comment type="similarity">
    <text evidence="1">Belongs to the HesA/MoeB/ThiF family.</text>
</comment>
<dbReference type="STRING" id="366616.CG51_01040"/>
<dbReference type="InterPro" id="IPR045886">
    <property type="entry name" value="ThiF/MoeB/HesA"/>
</dbReference>
<dbReference type="GO" id="GO:0004792">
    <property type="term" value="F:thiosulfate-cyanide sulfurtransferase activity"/>
    <property type="evidence" value="ECO:0007669"/>
    <property type="project" value="TreeGrafter"/>
</dbReference>
<dbReference type="GO" id="GO:0008641">
    <property type="term" value="F:ubiquitin-like modifier activating enzyme activity"/>
    <property type="evidence" value="ECO:0007669"/>
    <property type="project" value="InterPro"/>
</dbReference>
<dbReference type="GO" id="GO:0005829">
    <property type="term" value="C:cytosol"/>
    <property type="evidence" value="ECO:0007669"/>
    <property type="project" value="TreeGrafter"/>
</dbReference>
<dbReference type="Gene3D" id="3.40.50.720">
    <property type="entry name" value="NAD(P)-binding Rossmann-like Domain"/>
    <property type="match status" value="1"/>
</dbReference>
<feature type="domain" description="THIF-type NAD/FAD binding fold" evidence="14">
    <location>
        <begin position="118"/>
        <end position="354"/>
    </location>
</feature>
<reference evidence="16 18" key="2">
    <citation type="submission" date="2016-11" db="EMBL/GenBank/DDBJ databases">
        <title>Comparison of Traditional DNA-DNA Hybridization with In Silico Genomic Analysis.</title>
        <authorList>
            <person name="Nicholson A.C."/>
            <person name="Sammons S."/>
            <person name="Humrighouse B.W."/>
            <person name="Graziano J."/>
            <person name="Lasker B."/>
            <person name="Whitney A.M."/>
            <person name="Mcquiston J.R."/>
        </authorList>
    </citation>
    <scope>NUCLEOTIDE SEQUENCE [LARGE SCALE GENOMIC DNA]</scope>
    <source>
        <strain evidence="15 18">H1892</strain>
        <strain evidence="16">H2381</strain>
    </source>
</reference>
<dbReference type="EMBL" id="NIPX01000033">
    <property type="protein sequence ID" value="OWJ81708.1"/>
    <property type="molecule type" value="Genomic_DNA"/>
</dbReference>
<evidence type="ECO:0000313" key="17">
    <source>
        <dbReference type="Proteomes" id="UP000196640"/>
    </source>
</evidence>
<evidence type="ECO:0000256" key="3">
    <source>
        <dbReference type="ARBA" id="ARBA00022741"/>
    </source>
</evidence>
<evidence type="ECO:0000256" key="7">
    <source>
        <dbReference type="ARBA" id="ARBA00063809"/>
    </source>
</evidence>
<gene>
    <name evidence="16" type="ORF">CDV52_17230</name>
    <name evidence="15" type="ORF">CDV53_20950</name>
</gene>
<dbReference type="InterPro" id="IPR000594">
    <property type="entry name" value="ThiF_NAD_FAD-bd"/>
</dbReference>
<dbReference type="SUPFAM" id="SSF69572">
    <property type="entry name" value="Activating enzymes of the ubiquitin-like proteins"/>
    <property type="match status" value="1"/>
</dbReference>
<evidence type="ECO:0000256" key="1">
    <source>
        <dbReference type="ARBA" id="ARBA00009919"/>
    </source>
</evidence>
<dbReference type="Proteomes" id="UP000196640">
    <property type="component" value="Unassembled WGS sequence"/>
</dbReference>
<name>A0A212AJQ5_9RHOB</name>
<evidence type="ECO:0000256" key="8">
    <source>
        <dbReference type="ARBA" id="ARBA00066884"/>
    </source>
</evidence>
<proteinExistence type="inferred from homology"/>